<evidence type="ECO:0000256" key="3">
    <source>
        <dbReference type="ARBA" id="ARBA00022679"/>
    </source>
</evidence>
<feature type="transmembrane region" description="Helical" evidence="10">
    <location>
        <begin position="12"/>
        <end position="31"/>
    </location>
</feature>
<organism evidence="11">
    <name type="scientific">marine sediment metagenome</name>
    <dbReference type="NCBI Taxonomy" id="412755"/>
    <lineage>
        <taxon>unclassified sequences</taxon>
        <taxon>metagenomes</taxon>
        <taxon>ecological metagenomes</taxon>
    </lineage>
</organism>
<keyword evidence="3" id="KW-0808">Transferase</keyword>
<evidence type="ECO:0000256" key="9">
    <source>
        <dbReference type="ARBA" id="ARBA00023264"/>
    </source>
</evidence>
<dbReference type="GO" id="GO:0005886">
    <property type="term" value="C:plasma membrane"/>
    <property type="evidence" value="ECO:0007669"/>
    <property type="project" value="InterPro"/>
</dbReference>
<dbReference type="EMBL" id="BARV01028105">
    <property type="protein sequence ID" value="GAI44631.1"/>
    <property type="molecule type" value="Genomic_DNA"/>
</dbReference>
<keyword evidence="8" id="KW-0594">Phospholipid biosynthesis</keyword>
<evidence type="ECO:0008006" key="12">
    <source>
        <dbReference type="Google" id="ProtNLM"/>
    </source>
</evidence>
<evidence type="ECO:0000256" key="7">
    <source>
        <dbReference type="ARBA" id="ARBA00023136"/>
    </source>
</evidence>
<accession>X1PQ38</accession>
<comment type="caution">
    <text evidence="11">The sequence shown here is derived from an EMBL/GenBank/DDBJ whole genome shotgun (WGS) entry which is preliminary data.</text>
</comment>
<keyword evidence="2" id="KW-0444">Lipid biosynthesis</keyword>
<keyword evidence="1" id="KW-1003">Cell membrane</keyword>
<keyword evidence="6" id="KW-0443">Lipid metabolism</keyword>
<keyword evidence="5 10" id="KW-1133">Transmembrane helix</keyword>
<proteinExistence type="predicted"/>
<keyword evidence="4 10" id="KW-0812">Transmembrane</keyword>
<dbReference type="GO" id="GO:0008654">
    <property type="term" value="P:phospholipid biosynthetic process"/>
    <property type="evidence" value="ECO:0007669"/>
    <property type="project" value="UniProtKB-KW"/>
</dbReference>
<evidence type="ECO:0000256" key="1">
    <source>
        <dbReference type="ARBA" id="ARBA00022475"/>
    </source>
</evidence>
<dbReference type="AlphaFoldDB" id="X1PQ38"/>
<evidence type="ECO:0000256" key="5">
    <source>
        <dbReference type="ARBA" id="ARBA00022989"/>
    </source>
</evidence>
<evidence type="ECO:0000256" key="8">
    <source>
        <dbReference type="ARBA" id="ARBA00023209"/>
    </source>
</evidence>
<evidence type="ECO:0000313" key="11">
    <source>
        <dbReference type="EMBL" id="GAI44631.1"/>
    </source>
</evidence>
<sequence length="97" mass="10551">MLITPVANNAWLILIAVICYIIGSFPTAYLVTKGMIGKDIRFAGSRNVGAMNAYRLIRDEKSTKPAVAALITITAADMWKGILAISVARWLEGRIQA</sequence>
<keyword evidence="7 10" id="KW-0472">Membrane</keyword>
<evidence type="ECO:0000256" key="2">
    <source>
        <dbReference type="ARBA" id="ARBA00022516"/>
    </source>
</evidence>
<dbReference type="Pfam" id="PF02660">
    <property type="entry name" value="G3P_acyltransf"/>
    <property type="match status" value="1"/>
</dbReference>
<dbReference type="InterPro" id="IPR003811">
    <property type="entry name" value="G3P_acylTferase_PlsY"/>
</dbReference>
<dbReference type="GO" id="GO:0043772">
    <property type="term" value="F:acyl-phosphate glycerol-3-phosphate acyltransferase activity"/>
    <property type="evidence" value="ECO:0007669"/>
    <property type="project" value="InterPro"/>
</dbReference>
<gene>
    <name evidence="11" type="ORF">S06H3_45078</name>
</gene>
<dbReference type="SMART" id="SM01207">
    <property type="entry name" value="G3P_acyltransf"/>
    <property type="match status" value="1"/>
</dbReference>
<evidence type="ECO:0000256" key="10">
    <source>
        <dbReference type="SAM" id="Phobius"/>
    </source>
</evidence>
<keyword evidence="9" id="KW-1208">Phospholipid metabolism</keyword>
<protein>
    <recommendedName>
        <fullName evidence="12">Glycerol-3-phosphate acyltransferase</fullName>
    </recommendedName>
</protein>
<dbReference type="PANTHER" id="PTHR30309">
    <property type="entry name" value="INNER MEMBRANE PROTEIN YGIH"/>
    <property type="match status" value="1"/>
</dbReference>
<reference evidence="11" key="1">
    <citation type="journal article" date="2014" name="Front. Microbiol.">
        <title>High frequency of phylogenetically diverse reductive dehalogenase-homologous genes in deep subseafloor sedimentary metagenomes.</title>
        <authorList>
            <person name="Kawai M."/>
            <person name="Futagami T."/>
            <person name="Toyoda A."/>
            <person name="Takaki Y."/>
            <person name="Nishi S."/>
            <person name="Hori S."/>
            <person name="Arai W."/>
            <person name="Tsubouchi T."/>
            <person name="Morono Y."/>
            <person name="Uchiyama I."/>
            <person name="Ito T."/>
            <person name="Fujiyama A."/>
            <person name="Inagaki F."/>
            <person name="Takami H."/>
        </authorList>
    </citation>
    <scope>NUCLEOTIDE SEQUENCE</scope>
    <source>
        <strain evidence="11">Expedition CK06-06</strain>
    </source>
</reference>
<feature type="non-terminal residue" evidence="11">
    <location>
        <position position="97"/>
    </location>
</feature>
<dbReference type="PANTHER" id="PTHR30309:SF0">
    <property type="entry name" value="GLYCEROL-3-PHOSPHATE ACYLTRANSFERASE-RELATED"/>
    <property type="match status" value="1"/>
</dbReference>
<evidence type="ECO:0000256" key="4">
    <source>
        <dbReference type="ARBA" id="ARBA00022692"/>
    </source>
</evidence>
<name>X1PQ38_9ZZZZ</name>
<evidence type="ECO:0000256" key="6">
    <source>
        <dbReference type="ARBA" id="ARBA00023098"/>
    </source>
</evidence>